<name>A0A8H4RPV0_9HELO</name>
<dbReference type="AlphaFoldDB" id="A0A8H4RPV0"/>
<dbReference type="OrthoDB" id="2951834at2759"/>
<sequence length="321" mass="36710">MAFMPEDLSKRPPGQQPLLHPTKRHCTSLRNIPGPSKKAILPIQNILHLPEDAVWALCKQDLRNCFLALQKYAQDPYPLTAPISSASSHEQRQAAIELSPLLHLPLEIRELIYTFLLPPPSSSPIRGPHPRQLQNPIKLSRLIPANLLLLNRQIRNEALPLLYGSRGQKVFIKIDYNVWAHKTCRSDLVLTSAVTSCIKHIHLSVHLGSEKRNSRPVGLEAYARLKEVEKGIKKVGKWLAGADLQSMQIGWQEPPQTYTWEQKKEVLDGLRTLCAVQVEAGEINWGLEWNRGRRYRFEVEYLKELERDQQYENAITNTEVQ</sequence>
<dbReference type="EMBL" id="JAAMPI010000316">
    <property type="protein sequence ID" value="KAF4632785.1"/>
    <property type="molecule type" value="Genomic_DNA"/>
</dbReference>
<evidence type="ECO:0000313" key="2">
    <source>
        <dbReference type="EMBL" id="KAF4632785.1"/>
    </source>
</evidence>
<feature type="region of interest" description="Disordered" evidence="1">
    <location>
        <begin position="1"/>
        <end position="21"/>
    </location>
</feature>
<evidence type="ECO:0000313" key="3">
    <source>
        <dbReference type="Proteomes" id="UP000566819"/>
    </source>
</evidence>
<gene>
    <name evidence="2" type="ORF">G7Y89_g5325</name>
</gene>
<evidence type="ECO:0000256" key="1">
    <source>
        <dbReference type="SAM" id="MobiDB-lite"/>
    </source>
</evidence>
<accession>A0A8H4RPV0</accession>
<comment type="caution">
    <text evidence="2">The sequence shown here is derived from an EMBL/GenBank/DDBJ whole genome shotgun (WGS) entry which is preliminary data.</text>
</comment>
<keyword evidence="3" id="KW-1185">Reference proteome</keyword>
<organism evidence="2 3">
    <name type="scientific">Cudoniella acicularis</name>
    <dbReference type="NCBI Taxonomy" id="354080"/>
    <lineage>
        <taxon>Eukaryota</taxon>
        <taxon>Fungi</taxon>
        <taxon>Dikarya</taxon>
        <taxon>Ascomycota</taxon>
        <taxon>Pezizomycotina</taxon>
        <taxon>Leotiomycetes</taxon>
        <taxon>Helotiales</taxon>
        <taxon>Tricladiaceae</taxon>
        <taxon>Cudoniella</taxon>
    </lineage>
</organism>
<protein>
    <recommendedName>
        <fullName evidence="4">F-box domain-containing protein</fullName>
    </recommendedName>
</protein>
<reference evidence="2 3" key="1">
    <citation type="submission" date="2020-03" db="EMBL/GenBank/DDBJ databases">
        <title>Draft Genome Sequence of Cudoniella acicularis.</title>
        <authorList>
            <person name="Buettner E."/>
            <person name="Kellner H."/>
        </authorList>
    </citation>
    <scope>NUCLEOTIDE SEQUENCE [LARGE SCALE GENOMIC DNA]</scope>
    <source>
        <strain evidence="2 3">DSM 108380</strain>
    </source>
</reference>
<evidence type="ECO:0008006" key="4">
    <source>
        <dbReference type="Google" id="ProtNLM"/>
    </source>
</evidence>
<dbReference type="Proteomes" id="UP000566819">
    <property type="component" value="Unassembled WGS sequence"/>
</dbReference>
<proteinExistence type="predicted"/>